<evidence type="ECO:0000313" key="2">
    <source>
        <dbReference type="EMBL" id="KAI1876470.1"/>
    </source>
</evidence>
<accession>A0A9Q0AP04</accession>
<evidence type="ECO:0000256" key="1">
    <source>
        <dbReference type="ARBA" id="ARBA00023242"/>
    </source>
</evidence>
<protein>
    <submittedName>
        <fullName evidence="2">Uncharacterized protein</fullName>
    </submittedName>
</protein>
<comment type="caution">
    <text evidence="2">The sequence shown here is derived from an EMBL/GenBank/DDBJ whole genome shotgun (WGS) entry which is preliminary data.</text>
</comment>
<dbReference type="PANTHER" id="PTHR38111:SF2">
    <property type="entry name" value="FINGER DOMAIN PROTEIN, PUTATIVE (AFU_ORTHOLOGUE AFUA_1G01560)-RELATED"/>
    <property type="match status" value="1"/>
</dbReference>
<dbReference type="InterPro" id="IPR021858">
    <property type="entry name" value="Fun_TF"/>
</dbReference>
<reference evidence="2" key="1">
    <citation type="submission" date="2021-03" db="EMBL/GenBank/DDBJ databases">
        <title>Revisited historic fungal species revealed as producer of novel bioactive compounds through whole genome sequencing and comparative genomics.</title>
        <authorList>
            <person name="Vignolle G.A."/>
            <person name="Hochenegger N."/>
            <person name="Mach R.L."/>
            <person name="Mach-Aigner A.R."/>
            <person name="Javad Rahimi M."/>
            <person name="Salim K.A."/>
            <person name="Chan C.M."/>
            <person name="Lim L.B.L."/>
            <person name="Cai F."/>
            <person name="Druzhinina I.S."/>
            <person name="U'Ren J.M."/>
            <person name="Derntl C."/>
        </authorList>
    </citation>
    <scope>NUCLEOTIDE SEQUENCE</scope>
    <source>
        <strain evidence="2">TUCIM 5799</strain>
    </source>
</reference>
<evidence type="ECO:0000313" key="3">
    <source>
        <dbReference type="Proteomes" id="UP000829685"/>
    </source>
</evidence>
<dbReference type="InterPro" id="IPR053178">
    <property type="entry name" value="Osmoadaptation_assoc"/>
</dbReference>
<keyword evidence="1" id="KW-0539">Nucleus</keyword>
<keyword evidence="3" id="KW-1185">Reference proteome</keyword>
<dbReference type="Proteomes" id="UP000829685">
    <property type="component" value="Unassembled WGS sequence"/>
</dbReference>
<dbReference type="Pfam" id="PF11951">
    <property type="entry name" value="Fungal_trans_2"/>
    <property type="match status" value="1"/>
</dbReference>
<organism evidence="2 3">
    <name type="scientific">Neoarthrinium moseri</name>
    <dbReference type="NCBI Taxonomy" id="1658444"/>
    <lineage>
        <taxon>Eukaryota</taxon>
        <taxon>Fungi</taxon>
        <taxon>Dikarya</taxon>
        <taxon>Ascomycota</taxon>
        <taxon>Pezizomycotina</taxon>
        <taxon>Sordariomycetes</taxon>
        <taxon>Xylariomycetidae</taxon>
        <taxon>Amphisphaeriales</taxon>
        <taxon>Apiosporaceae</taxon>
        <taxon>Neoarthrinium</taxon>
    </lineage>
</organism>
<dbReference type="EMBL" id="JAFIMR010000007">
    <property type="protein sequence ID" value="KAI1876470.1"/>
    <property type="molecule type" value="Genomic_DNA"/>
</dbReference>
<dbReference type="AlphaFoldDB" id="A0A9Q0AP04"/>
<name>A0A9Q0AP04_9PEZI</name>
<sequence length="419" mass="46708">MPAVCQQPFEVSTTEVPGGRTPRLLQCPSSEPTYRYLHYFDLFVRKNTFNTWYPSYDTDIRKLLGTEPESPLVQAVLAVGALESSKSSATSPIDVSYHRSDSRYALMSYSGSMAALRDAINLPGVPSRIQVLWTTLLLGLFELMHDSTGSGWVKHMVHGTSRAMEAAGPVLFRSGLGRGFFLQARMFEVCRAVVFNESTFLTTPGWVALSSESWTGNGSWEWSPLDGLLDAISMCSKLCVQSGNLLDNLDQLGAVKVSELANDLALEGHRLRHTLEMWRVMNSEILDTAMNLGACVGSSRIVDHTGLLANAFFAAISIYLSGVYDYSITLWRNWDILVPTLSKEDVQCHVHTILSSVSLAMERTNISHLLYLFPLRVAGARCVDDWQRNQVRTLLRRVGTNFVVARAFETELNMLWGHK</sequence>
<proteinExistence type="predicted"/>
<gene>
    <name evidence="2" type="ORF">JX265_003996</name>
</gene>
<dbReference type="PANTHER" id="PTHR38111">
    <property type="entry name" value="ZN(2)-C6 FUNGAL-TYPE DOMAIN-CONTAINING PROTEIN-RELATED"/>
    <property type="match status" value="1"/>
</dbReference>